<dbReference type="AlphaFoldDB" id="A0A0G0E2P8"/>
<evidence type="ECO:0000313" key="1">
    <source>
        <dbReference type="EMBL" id="KKP69500.1"/>
    </source>
</evidence>
<dbReference type="Proteomes" id="UP000034581">
    <property type="component" value="Unassembled WGS sequence"/>
</dbReference>
<proteinExistence type="predicted"/>
<protein>
    <submittedName>
        <fullName evidence="1">Uncharacterized protein</fullName>
    </submittedName>
</protein>
<evidence type="ECO:0000313" key="2">
    <source>
        <dbReference type="Proteomes" id="UP000034581"/>
    </source>
</evidence>
<accession>A0A0G0E2P8</accession>
<gene>
    <name evidence="1" type="ORF">UR67_C0006G0067</name>
</gene>
<organism evidence="1 2">
    <name type="scientific">candidate division CPR3 bacterium GW2011_GWF2_35_18</name>
    <dbReference type="NCBI Taxonomy" id="1618350"/>
    <lineage>
        <taxon>Bacteria</taxon>
        <taxon>Bacteria division CPR3</taxon>
    </lineage>
</organism>
<name>A0A0G0E2P8_UNCC3</name>
<sequence>MGIISKIINLGYTQLQLCKSVEKVKYMTEFQSIKDILQQKSKTSSKKPKYISRAYQDYGYRLAEELNDLKHKSLYIKLARETSKAVLEKAKSYVADYPNAKRKGAIFMWKLKQLHGKIELEPKKKKTKPKKLTLF</sequence>
<comment type="caution">
    <text evidence="1">The sequence shown here is derived from an EMBL/GenBank/DDBJ whole genome shotgun (WGS) entry which is preliminary data.</text>
</comment>
<reference evidence="1 2" key="1">
    <citation type="journal article" date="2015" name="Nature">
        <title>rRNA introns, odd ribosomes, and small enigmatic genomes across a large radiation of phyla.</title>
        <authorList>
            <person name="Brown C.T."/>
            <person name="Hug L.A."/>
            <person name="Thomas B.C."/>
            <person name="Sharon I."/>
            <person name="Castelle C.J."/>
            <person name="Singh A."/>
            <person name="Wilkins M.J."/>
            <person name="Williams K.H."/>
            <person name="Banfield J.F."/>
        </authorList>
    </citation>
    <scope>NUCLEOTIDE SEQUENCE [LARGE SCALE GENOMIC DNA]</scope>
</reference>
<dbReference type="EMBL" id="LBQB01000006">
    <property type="protein sequence ID" value="KKP69500.1"/>
    <property type="molecule type" value="Genomic_DNA"/>
</dbReference>